<dbReference type="EMBL" id="QGNW01000424">
    <property type="protein sequence ID" value="RVW72030.1"/>
    <property type="molecule type" value="Genomic_DNA"/>
</dbReference>
<dbReference type="Gene3D" id="3.60.10.10">
    <property type="entry name" value="Endonuclease/exonuclease/phosphatase"/>
    <property type="match status" value="1"/>
</dbReference>
<proteinExistence type="predicted"/>
<organism evidence="2 3">
    <name type="scientific">Vitis vinifera</name>
    <name type="common">Grape</name>
    <dbReference type="NCBI Taxonomy" id="29760"/>
    <lineage>
        <taxon>Eukaryota</taxon>
        <taxon>Viridiplantae</taxon>
        <taxon>Streptophyta</taxon>
        <taxon>Embryophyta</taxon>
        <taxon>Tracheophyta</taxon>
        <taxon>Spermatophyta</taxon>
        <taxon>Magnoliopsida</taxon>
        <taxon>eudicotyledons</taxon>
        <taxon>Gunneridae</taxon>
        <taxon>Pentapetalae</taxon>
        <taxon>rosids</taxon>
        <taxon>Vitales</taxon>
        <taxon>Vitaceae</taxon>
        <taxon>Viteae</taxon>
        <taxon>Vitis</taxon>
    </lineage>
</organism>
<gene>
    <name evidence="2" type="primary">APE1L_3</name>
    <name evidence="2" type="ORF">CK203_054033</name>
</gene>
<name>A0A438GIJ2_VITVI</name>
<feature type="compositionally biased region" description="Basic and acidic residues" evidence="1">
    <location>
        <begin position="1"/>
        <end position="22"/>
    </location>
</feature>
<dbReference type="AlphaFoldDB" id="A0A438GIJ2"/>
<dbReference type="InterPro" id="IPR036691">
    <property type="entry name" value="Endo/exonu/phosph_ase_sf"/>
</dbReference>
<feature type="compositionally biased region" description="Acidic residues" evidence="1">
    <location>
        <begin position="23"/>
        <end position="32"/>
    </location>
</feature>
<keyword evidence="2" id="KW-0456">Lyase</keyword>
<evidence type="ECO:0000313" key="2">
    <source>
        <dbReference type="EMBL" id="RVW72030.1"/>
    </source>
</evidence>
<dbReference type="Proteomes" id="UP000288805">
    <property type="component" value="Unassembled WGS sequence"/>
</dbReference>
<accession>A0A438GIJ2</accession>
<sequence length="102" mass="11861">MKRYFEPIGKDGSSKKPSLSKEDGDENTDQVSEEEKKKEPLKFLTWNANSFLIRVKNNWPEFTKFVSDLDPDVIAVQVIHAPLCCSLIDFRVVFVWGFHELR</sequence>
<evidence type="ECO:0000313" key="3">
    <source>
        <dbReference type="Proteomes" id="UP000288805"/>
    </source>
</evidence>
<dbReference type="SUPFAM" id="SSF56219">
    <property type="entry name" value="DNase I-like"/>
    <property type="match status" value="1"/>
</dbReference>
<reference evidence="2 3" key="1">
    <citation type="journal article" date="2018" name="PLoS Genet.">
        <title>Population sequencing reveals clonal diversity and ancestral inbreeding in the grapevine cultivar Chardonnay.</title>
        <authorList>
            <person name="Roach M.J."/>
            <person name="Johnson D.L."/>
            <person name="Bohlmann J."/>
            <person name="van Vuuren H.J."/>
            <person name="Jones S.J."/>
            <person name="Pretorius I.S."/>
            <person name="Schmidt S.A."/>
            <person name="Borneman A.R."/>
        </authorList>
    </citation>
    <scope>NUCLEOTIDE SEQUENCE [LARGE SCALE GENOMIC DNA]</scope>
    <source>
        <strain evidence="3">cv. Chardonnay</strain>
        <tissue evidence="2">Leaf</tissue>
    </source>
</reference>
<dbReference type="GO" id="GO:0016829">
    <property type="term" value="F:lyase activity"/>
    <property type="evidence" value="ECO:0007669"/>
    <property type="project" value="UniProtKB-KW"/>
</dbReference>
<evidence type="ECO:0000256" key="1">
    <source>
        <dbReference type="SAM" id="MobiDB-lite"/>
    </source>
</evidence>
<protein>
    <submittedName>
        <fullName evidence="2">DNA-(Apurinic or apyrimidinic site) lyase</fullName>
    </submittedName>
</protein>
<feature type="region of interest" description="Disordered" evidence="1">
    <location>
        <begin position="1"/>
        <end position="38"/>
    </location>
</feature>
<comment type="caution">
    <text evidence="2">The sequence shown here is derived from an EMBL/GenBank/DDBJ whole genome shotgun (WGS) entry which is preliminary data.</text>
</comment>